<dbReference type="InterPro" id="IPR029060">
    <property type="entry name" value="PIN-like_dom_sf"/>
</dbReference>
<feature type="domain" description="PIN" evidence="1">
    <location>
        <begin position="6"/>
        <end position="136"/>
    </location>
</feature>
<dbReference type="EMBL" id="FWEV01000329">
    <property type="protein sequence ID" value="SLM32980.1"/>
    <property type="molecule type" value="Genomic_DNA"/>
</dbReference>
<sequence>MTNKCYVLDANVFLEYIFNRSLQDKAKQIIQDAILEKIQLMVPSLLLDEITEVLCGNMDNIEYVALHLQYIEKIAKSEVLNIIVPNTKIRMKAVELARTGNKKSGYPELTDCLYHALAIINDAIFVTNDKRHIAKVKRFGHIAKLSDYGN</sequence>
<dbReference type="Pfam" id="PF01850">
    <property type="entry name" value="PIN"/>
    <property type="match status" value="1"/>
</dbReference>
<organism evidence="2 3">
    <name type="scientific">Desulfamplus magnetovallimortis</name>
    <dbReference type="NCBI Taxonomy" id="1246637"/>
    <lineage>
        <taxon>Bacteria</taxon>
        <taxon>Pseudomonadati</taxon>
        <taxon>Thermodesulfobacteriota</taxon>
        <taxon>Desulfobacteria</taxon>
        <taxon>Desulfobacterales</taxon>
        <taxon>Desulfobacteraceae</taxon>
        <taxon>Desulfamplus</taxon>
    </lineage>
</organism>
<dbReference type="Gene3D" id="3.40.50.1010">
    <property type="entry name" value="5'-nuclease"/>
    <property type="match status" value="1"/>
</dbReference>
<accession>A0A1W1HKJ6</accession>
<protein>
    <recommendedName>
        <fullName evidence="1">PIN domain-containing protein</fullName>
    </recommendedName>
</protein>
<evidence type="ECO:0000313" key="2">
    <source>
        <dbReference type="EMBL" id="SLM32980.1"/>
    </source>
</evidence>
<proteinExistence type="predicted"/>
<gene>
    <name evidence="2" type="ORF">MTBBW1_830052</name>
</gene>
<dbReference type="AlphaFoldDB" id="A0A1W1HKJ6"/>
<evidence type="ECO:0000259" key="1">
    <source>
        <dbReference type="Pfam" id="PF01850"/>
    </source>
</evidence>
<dbReference type="CDD" id="cd09873">
    <property type="entry name" value="PIN_Pae0151-like"/>
    <property type="match status" value="1"/>
</dbReference>
<keyword evidence="3" id="KW-1185">Reference proteome</keyword>
<evidence type="ECO:0000313" key="3">
    <source>
        <dbReference type="Proteomes" id="UP000191931"/>
    </source>
</evidence>
<name>A0A1W1HKJ6_9BACT</name>
<dbReference type="InterPro" id="IPR044153">
    <property type="entry name" value="PIN_Pae0151-like"/>
</dbReference>
<reference evidence="2 3" key="1">
    <citation type="submission" date="2017-03" db="EMBL/GenBank/DDBJ databases">
        <authorList>
            <person name="Afonso C.L."/>
            <person name="Miller P.J."/>
            <person name="Scott M.A."/>
            <person name="Spackman E."/>
            <person name="Goraichik I."/>
            <person name="Dimitrov K.M."/>
            <person name="Suarez D.L."/>
            <person name="Swayne D.E."/>
        </authorList>
    </citation>
    <scope>NUCLEOTIDE SEQUENCE [LARGE SCALE GENOMIC DNA]</scope>
    <source>
        <strain evidence="2">PRJEB14757</strain>
    </source>
</reference>
<dbReference type="RefSeq" id="WP_080802991.1">
    <property type="nucleotide sequence ID" value="NZ_LT828544.1"/>
</dbReference>
<dbReference type="SUPFAM" id="SSF88723">
    <property type="entry name" value="PIN domain-like"/>
    <property type="match status" value="1"/>
</dbReference>
<dbReference type="OrthoDB" id="7064101at2"/>
<dbReference type="Proteomes" id="UP000191931">
    <property type="component" value="Unassembled WGS sequence"/>
</dbReference>
<dbReference type="InterPro" id="IPR002716">
    <property type="entry name" value="PIN_dom"/>
</dbReference>
<dbReference type="STRING" id="1246637.MTBBW1_830052"/>